<reference evidence="2 3" key="1">
    <citation type="submission" date="2016-10" db="EMBL/GenBank/DDBJ databases">
        <authorList>
            <person name="Varghese N."/>
            <person name="Submissions S."/>
        </authorList>
    </citation>
    <scope>NUCLEOTIDE SEQUENCE [LARGE SCALE GENOMIC DNA]</scope>
    <source>
        <strain evidence="2 3">FF3</strain>
    </source>
</reference>
<organism evidence="2 3">
    <name type="scientific">Marinovum algicola</name>
    <dbReference type="NCBI Taxonomy" id="42444"/>
    <lineage>
        <taxon>Bacteria</taxon>
        <taxon>Pseudomonadati</taxon>
        <taxon>Pseudomonadota</taxon>
        <taxon>Alphaproteobacteria</taxon>
        <taxon>Rhodobacterales</taxon>
        <taxon>Roseobacteraceae</taxon>
        <taxon>Marinovum</taxon>
    </lineage>
</organism>
<name>A0A975WCC8_9RHOB</name>
<dbReference type="Pfam" id="PF12802">
    <property type="entry name" value="MarR_2"/>
    <property type="match status" value="1"/>
</dbReference>
<dbReference type="PANTHER" id="PTHR33164">
    <property type="entry name" value="TRANSCRIPTIONAL REGULATOR, MARR FAMILY"/>
    <property type="match status" value="1"/>
</dbReference>
<dbReference type="InterPro" id="IPR039422">
    <property type="entry name" value="MarR/SlyA-like"/>
</dbReference>
<dbReference type="InterPro" id="IPR036390">
    <property type="entry name" value="WH_DNA-bd_sf"/>
</dbReference>
<dbReference type="PROSITE" id="PS50995">
    <property type="entry name" value="HTH_MARR_2"/>
    <property type="match status" value="1"/>
</dbReference>
<dbReference type="SMART" id="SM00347">
    <property type="entry name" value="HTH_MARR"/>
    <property type="match status" value="1"/>
</dbReference>
<evidence type="ECO:0000313" key="3">
    <source>
        <dbReference type="Proteomes" id="UP000182932"/>
    </source>
</evidence>
<dbReference type="GO" id="GO:0006950">
    <property type="term" value="P:response to stress"/>
    <property type="evidence" value="ECO:0007669"/>
    <property type="project" value="TreeGrafter"/>
</dbReference>
<dbReference type="RefSeq" id="WP_074837555.1">
    <property type="nucleotide sequence ID" value="NZ_CATLQZ010000023.1"/>
</dbReference>
<gene>
    <name evidence="2" type="ORF">SAMN04487940_11327</name>
</gene>
<accession>A0A975WCC8</accession>
<keyword evidence="2" id="KW-0238">DNA-binding</keyword>
<dbReference type="GO" id="GO:0003677">
    <property type="term" value="F:DNA binding"/>
    <property type="evidence" value="ECO:0007669"/>
    <property type="project" value="UniProtKB-KW"/>
</dbReference>
<proteinExistence type="predicted"/>
<evidence type="ECO:0000259" key="1">
    <source>
        <dbReference type="PROSITE" id="PS50995"/>
    </source>
</evidence>
<dbReference type="InterPro" id="IPR036388">
    <property type="entry name" value="WH-like_DNA-bd_sf"/>
</dbReference>
<dbReference type="GO" id="GO:0003700">
    <property type="term" value="F:DNA-binding transcription factor activity"/>
    <property type="evidence" value="ECO:0007669"/>
    <property type="project" value="InterPro"/>
</dbReference>
<dbReference type="Proteomes" id="UP000182932">
    <property type="component" value="Unassembled WGS sequence"/>
</dbReference>
<dbReference type="GeneID" id="80819564"/>
<feature type="domain" description="HTH marR-type" evidence="1">
    <location>
        <begin position="1"/>
        <end position="152"/>
    </location>
</feature>
<dbReference type="InterPro" id="IPR000835">
    <property type="entry name" value="HTH_MarR-typ"/>
</dbReference>
<dbReference type="AlphaFoldDB" id="A0A975WCC8"/>
<protein>
    <submittedName>
        <fullName evidence="2">DNA-binding transcriptional regulator, MarR family</fullName>
    </submittedName>
</protein>
<dbReference type="SUPFAM" id="SSF46785">
    <property type="entry name" value="Winged helix' DNA-binding domain"/>
    <property type="match status" value="1"/>
</dbReference>
<comment type="caution">
    <text evidence="2">The sequence shown here is derived from an EMBL/GenBank/DDBJ whole genome shotgun (WGS) entry which is preliminary data.</text>
</comment>
<dbReference type="Gene3D" id="1.10.10.10">
    <property type="entry name" value="Winged helix-like DNA-binding domain superfamily/Winged helix DNA-binding domain"/>
    <property type="match status" value="1"/>
</dbReference>
<dbReference type="PRINTS" id="PR00598">
    <property type="entry name" value="HTHMARR"/>
</dbReference>
<keyword evidence="3" id="KW-1185">Reference proteome</keyword>
<sequence length="156" mass="17365">MAKAAKSITPPEKVNDETLRAHVGYHMKRAFNIVQADLTLTLKPFELRMLTYTALALIVGNPGLSQAQLAQAMGIERPNLVVIVDELERRELIVRDKVPTDRRAYALTATLAGRRLFGKANAAVIAHENRLFADMDDATRATLTDALSRIRKQEKT</sequence>
<dbReference type="EMBL" id="FNYY01000013">
    <property type="protein sequence ID" value="SEJ89589.1"/>
    <property type="molecule type" value="Genomic_DNA"/>
</dbReference>
<evidence type="ECO:0000313" key="2">
    <source>
        <dbReference type="EMBL" id="SEJ89589.1"/>
    </source>
</evidence>
<dbReference type="PANTHER" id="PTHR33164:SF89">
    <property type="entry name" value="MARR FAMILY REGULATORY PROTEIN"/>
    <property type="match status" value="1"/>
</dbReference>